<keyword evidence="1" id="KW-0812">Transmembrane</keyword>
<keyword evidence="1" id="KW-0472">Membrane</keyword>
<comment type="caution">
    <text evidence="2">The sequence shown here is derived from an EMBL/GenBank/DDBJ whole genome shotgun (WGS) entry which is preliminary data.</text>
</comment>
<dbReference type="Proteomes" id="UP001530400">
    <property type="component" value="Unassembled WGS sequence"/>
</dbReference>
<keyword evidence="3" id="KW-1185">Reference proteome</keyword>
<gene>
    <name evidence="2" type="ORF">ACHAWO_004660</name>
</gene>
<reference evidence="2 3" key="1">
    <citation type="submission" date="2024-10" db="EMBL/GenBank/DDBJ databases">
        <title>Updated reference genomes for cyclostephanoid diatoms.</title>
        <authorList>
            <person name="Roberts W.R."/>
            <person name="Alverson A.J."/>
        </authorList>
    </citation>
    <scope>NUCLEOTIDE SEQUENCE [LARGE SCALE GENOMIC DNA]</scope>
    <source>
        <strain evidence="2 3">AJA010-31</strain>
    </source>
</reference>
<accession>A0ABD3N182</accession>
<feature type="transmembrane region" description="Helical" evidence="1">
    <location>
        <begin position="21"/>
        <end position="44"/>
    </location>
</feature>
<dbReference type="AlphaFoldDB" id="A0ABD3N182"/>
<feature type="transmembrane region" description="Helical" evidence="1">
    <location>
        <begin position="64"/>
        <end position="89"/>
    </location>
</feature>
<sequence>MTARRNIYKNCVKNVIRDTAYIVAVVRCAVICAVRPLVGVVLKLTHAKNAIKPLAQDAYRCPTASVVIVGGALTAVLACIVIIQIVIFVGATVMIAQMKTTNVSSGAVCATFRIVVNTCSSVVTTKARMICAPVVRLGHY</sequence>
<proteinExistence type="predicted"/>
<evidence type="ECO:0000313" key="2">
    <source>
        <dbReference type="EMBL" id="KAL3766485.1"/>
    </source>
</evidence>
<organism evidence="2 3">
    <name type="scientific">Cyclotella atomus</name>
    <dbReference type="NCBI Taxonomy" id="382360"/>
    <lineage>
        <taxon>Eukaryota</taxon>
        <taxon>Sar</taxon>
        <taxon>Stramenopiles</taxon>
        <taxon>Ochrophyta</taxon>
        <taxon>Bacillariophyta</taxon>
        <taxon>Coscinodiscophyceae</taxon>
        <taxon>Thalassiosirophycidae</taxon>
        <taxon>Stephanodiscales</taxon>
        <taxon>Stephanodiscaceae</taxon>
        <taxon>Cyclotella</taxon>
    </lineage>
</organism>
<evidence type="ECO:0000256" key="1">
    <source>
        <dbReference type="SAM" id="Phobius"/>
    </source>
</evidence>
<evidence type="ECO:0000313" key="3">
    <source>
        <dbReference type="Proteomes" id="UP001530400"/>
    </source>
</evidence>
<keyword evidence="1" id="KW-1133">Transmembrane helix</keyword>
<name>A0ABD3N182_9STRA</name>
<dbReference type="EMBL" id="JALLPJ020001385">
    <property type="protein sequence ID" value="KAL3766485.1"/>
    <property type="molecule type" value="Genomic_DNA"/>
</dbReference>
<protein>
    <submittedName>
        <fullName evidence="2">Uncharacterized protein</fullName>
    </submittedName>
</protein>